<sequence length="394" mass="45095">MYLWSVYFVIFPSINAFLLESSNQQNVTGGYIVSGNHYLTISRFLEAQKQQQLNIEEQHRNAETFRKSVDATFALLTSQLQDKFVDFERKLTKDVKRNETCRVVDELEKKLLELESNNTAVLSEIGLTKDENKQLKTQLSTLMNKIFHIDERVNNIEQLKSIQSLQDLQTVKQQIQSIKSQTAVLSQNQFARNQDFLALYNQSSVGIAHAVTRLQHLESYENESLTNTKHFEERLQILEAYKNTALMTATSLTKKTAAMQTQITYDIRKVAITACSVSKDESSGYIVPFAIVKTSIGINNSSYFKSSGKFKCEYEGLYAVTVSLTAYNTLINYGIYLNGNEYTAVYELNNKVVFQRGSTTVVVNLHRNDILWVQLNDRMYVHERNSCIAIVMIK</sequence>
<dbReference type="SUPFAM" id="SSF49842">
    <property type="entry name" value="TNF-like"/>
    <property type="match status" value="1"/>
</dbReference>
<evidence type="ECO:0000313" key="4">
    <source>
        <dbReference type="EMBL" id="VDI18560.1"/>
    </source>
</evidence>
<dbReference type="Proteomes" id="UP000596742">
    <property type="component" value="Unassembled WGS sequence"/>
</dbReference>
<feature type="coiled-coil region" evidence="1">
    <location>
        <begin position="97"/>
        <end position="124"/>
    </location>
</feature>
<evidence type="ECO:0000259" key="3">
    <source>
        <dbReference type="SMART" id="SM00110"/>
    </source>
</evidence>
<dbReference type="Pfam" id="PF00386">
    <property type="entry name" value="C1q"/>
    <property type="match status" value="1"/>
</dbReference>
<feature type="chain" id="PRO_5032463894" description="C1q domain-containing protein" evidence="2">
    <location>
        <begin position="17"/>
        <end position="394"/>
    </location>
</feature>
<accession>A0A8B6DH44</accession>
<dbReference type="InterPro" id="IPR001073">
    <property type="entry name" value="C1q_dom"/>
</dbReference>
<reference evidence="4" key="1">
    <citation type="submission" date="2018-11" db="EMBL/GenBank/DDBJ databases">
        <authorList>
            <person name="Alioto T."/>
            <person name="Alioto T."/>
        </authorList>
    </citation>
    <scope>NUCLEOTIDE SEQUENCE</scope>
</reference>
<name>A0A8B6DH44_MYTGA</name>
<organism evidence="4 5">
    <name type="scientific">Mytilus galloprovincialis</name>
    <name type="common">Mediterranean mussel</name>
    <dbReference type="NCBI Taxonomy" id="29158"/>
    <lineage>
        <taxon>Eukaryota</taxon>
        <taxon>Metazoa</taxon>
        <taxon>Spiralia</taxon>
        <taxon>Lophotrochozoa</taxon>
        <taxon>Mollusca</taxon>
        <taxon>Bivalvia</taxon>
        <taxon>Autobranchia</taxon>
        <taxon>Pteriomorphia</taxon>
        <taxon>Mytilida</taxon>
        <taxon>Mytiloidea</taxon>
        <taxon>Mytilidae</taxon>
        <taxon>Mytilinae</taxon>
        <taxon>Mytilus</taxon>
    </lineage>
</organism>
<dbReference type="InterPro" id="IPR008983">
    <property type="entry name" value="Tumour_necrosis_fac-like_dom"/>
</dbReference>
<feature type="signal peptide" evidence="2">
    <location>
        <begin position="1"/>
        <end position="16"/>
    </location>
</feature>
<protein>
    <recommendedName>
        <fullName evidence="3">C1q domain-containing protein</fullName>
    </recommendedName>
</protein>
<evidence type="ECO:0000256" key="2">
    <source>
        <dbReference type="SAM" id="SignalP"/>
    </source>
</evidence>
<comment type="caution">
    <text evidence="4">The sequence shown here is derived from an EMBL/GenBank/DDBJ whole genome shotgun (WGS) entry which is preliminary data.</text>
</comment>
<gene>
    <name evidence="4" type="ORF">MGAL_10B069726</name>
</gene>
<keyword evidence="2" id="KW-0732">Signal</keyword>
<dbReference type="OrthoDB" id="6148749at2759"/>
<feature type="domain" description="C1q" evidence="3">
    <location>
        <begin position="266"/>
        <end position="391"/>
    </location>
</feature>
<evidence type="ECO:0000256" key="1">
    <source>
        <dbReference type="SAM" id="Coils"/>
    </source>
</evidence>
<dbReference type="EMBL" id="UYJE01003354">
    <property type="protein sequence ID" value="VDI18560.1"/>
    <property type="molecule type" value="Genomic_DNA"/>
</dbReference>
<dbReference type="AlphaFoldDB" id="A0A8B6DH44"/>
<keyword evidence="1" id="KW-0175">Coiled coil</keyword>
<proteinExistence type="predicted"/>
<dbReference type="Gene3D" id="2.60.120.40">
    <property type="match status" value="1"/>
</dbReference>
<keyword evidence="5" id="KW-1185">Reference proteome</keyword>
<evidence type="ECO:0000313" key="5">
    <source>
        <dbReference type="Proteomes" id="UP000596742"/>
    </source>
</evidence>
<dbReference type="SMART" id="SM00110">
    <property type="entry name" value="C1Q"/>
    <property type="match status" value="1"/>
</dbReference>